<keyword evidence="1" id="KW-0812">Transmembrane</keyword>
<reference evidence="2 3" key="1">
    <citation type="journal article" date="2016" name="Nat. Commun.">
        <title>Thousands of microbial genomes shed light on interconnected biogeochemical processes in an aquifer system.</title>
        <authorList>
            <person name="Anantharaman K."/>
            <person name="Brown C.T."/>
            <person name="Hug L.A."/>
            <person name="Sharon I."/>
            <person name="Castelle C.J."/>
            <person name="Probst A.J."/>
            <person name="Thomas B.C."/>
            <person name="Singh A."/>
            <person name="Wilkins M.J."/>
            <person name="Karaoz U."/>
            <person name="Brodie E.L."/>
            <person name="Williams K.H."/>
            <person name="Hubbard S.S."/>
            <person name="Banfield J.F."/>
        </authorList>
    </citation>
    <scope>NUCLEOTIDE SEQUENCE [LARGE SCALE GENOMIC DNA]</scope>
</reference>
<dbReference type="EMBL" id="MFGJ01000007">
    <property type="protein sequence ID" value="OGF31733.1"/>
    <property type="molecule type" value="Genomic_DNA"/>
</dbReference>
<gene>
    <name evidence="2" type="ORF">A2478_04580</name>
</gene>
<proteinExistence type="predicted"/>
<evidence type="ECO:0008006" key="4">
    <source>
        <dbReference type="Google" id="ProtNLM"/>
    </source>
</evidence>
<protein>
    <recommendedName>
        <fullName evidence="4">Type II secretion system protein GspG C-terminal domain-containing protein</fullName>
    </recommendedName>
</protein>
<dbReference type="STRING" id="1798002.A2478_04580"/>
<sequence>MKKSEGFTIVEIITILAISLVVVILIFLMFFFAGREARDVKRTSDISVLRSVMASTKIQFGSYAESGCQSGPVYACQNSRLEKLLPTIYNFRDPKSKVLCSDDCTQPCEYSFSQISDDDFEVLFYLETGIGNYSKKGCYRLNASGVELIQ</sequence>
<evidence type="ECO:0000256" key="1">
    <source>
        <dbReference type="SAM" id="Phobius"/>
    </source>
</evidence>
<evidence type="ECO:0000313" key="3">
    <source>
        <dbReference type="Proteomes" id="UP000179001"/>
    </source>
</evidence>
<dbReference type="AlphaFoldDB" id="A0A1F5SZ53"/>
<name>A0A1F5SZ53_9BACT</name>
<keyword evidence="1" id="KW-1133">Transmembrane helix</keyword>
<feature type="transmembrane region" description="Helical" evidence="1">
    <location>
        <begin position="12"/>
        <end position="33"/>
    </location>
</feature>
<evidence type="ECO:0000313" key="2">
    <source>
        <dbReference type="EMBL" id="OGF31733.1"/>
    </source>
</evidence>
<keyword evidence="1" id="KW-0472">Membrane</keyword>
<dbReference type="Proteomes" id="UP000179001">
    <property type="component" value="Unassembled WGS sequence"/>
</dbReference>
<accession>A0A1F5SZ53</accession>
<organism evidence="2 3">
    <name type="scientific">Candidatus Falkowbacteria bacterium RIFOXYC2_FULL_36_12</name>
    <dbReference type="NCBI Taxonomy" id="1798002"/>
    <lineage>
        <taxon>Bacteria</taxon>
        <taxon>Candidatus Falkowiibacteriota</taxon>
    </lineage>
</organism>
<comment type="caution">
    <text evidence="2">The sequence shown here is derived from an EMBL/GenBank/DDBJ whole genome shotgun (WGS) entry which is preliminary data.</text>
</comment>